<keyword evidence="3" id="KW-1185">Reference proteome</keyword>
<evidence type="ECO:0000259" key="1">
    <source>
        <dbReference type="Pfam" id="PF01636"/>
    </source>
</evidence>
<protein>
    <recommendedName>
        <fullName evidence="1">Aminoglycoside phosphotransferase domain-containing protein</fullName>
    </recommendedName>
</protein>
<dbReference type="CDD" id="cd05120">
    <property type="entry name" value="APH_ChoK_like"/>
    <property type="match status" value="1"/>
</dbReference>
<sequence>MSPKFTVLWAASGFTPTHPDAVQEMASEKANRLPAKTHRVVQIGPGVAVKYGLLVSKKEAENMMIMAKNTSIPVPKVLAYGTFGPFPRSARDNVICDGQFYETYIYMALAKGQSLDKAWDSCTRPSREAISKQLTTYLLELRKLEGSYIGSLNSGAVLDMASPSIKSKGPFKSEGQFNTALSNAYITTLGTSGLDIRTFVRELLSNNDHKIHFTHGNIKPQHIMVHNGRVTAILDWALSGFYPEYWDFAKALDGDGLGDERAVFIMNTFPQQYALEYLVYCFLTEVL</sequence>
<dbReference type="InterPro" id="IPR051678">
    <property type="entry name" value="AGP_Transferase"/>
</dbReference>
<dbReference type="GeneID" id="83183966"/>
<evidence type="ECO:0000313" key="3">
    <source>
        <dbReference type="Proteomes" id="UP001150904"/>
    </source>
</evidence>
<name>A0A9W9J6F9_9EURO</name>
<proteinExistence type="predicted"/>
<dbReference type="Pfam" id="PF01636">
    <property type="entry name" value="APH"/>
    <property type="match status" value="1"/>
</dbReference>
<dbReference type="InterPro" id="IPR002575">
    <property type="entry name" value="Aminoglycoside_PTrfase"/>
</dbReference>
<feature type="domain" description="Aminoglycoside phosphotransferase" evidence="1">
    <location>
        <begin position="201"/>
        <end position="253"/>
    </location>
</feature>
<reference evidence="2" key="1">
    <citation type="submission" date="2022-12" db="EMBL/GenBank/DDBJ databases">
        <authorList>
            <person name="Petersen C."/>
        </authorList>
    </citation>
    <scope>NUCLEOTIDE SEQUENCE</scope>
    <source>
        <strain evidence="2">IBT 15544</strain>
    </source>
</reference>
<organism evidence="2 3">
    <name type="scientific">Penicillium cinerascens</name>
    <dbReference type="NCBI Taxonomy" id="70096"/>
    <lineage>
        <taxon>Eukaryota</taxon>
        <taxon>Fungi</taxon>
        <taxon>Dikarya</taxon>
        <taxon>Ascomycota</taxon>
        <taxon>Pezizomycotina</taxon>
        <taxon>Eurotiomycetes</taxon>
        <taxon>Eurotiomycetidae</taxon>
        <taxon>Eurotiales</taxon>
        <taxon>Aspergillaceae</taxon>
        <taxon>Penicillium</taxon>
    </lineage>
</organism>
<dbReference type="AlphaFoldDB" id="A0A9W9J6F9"/>
<comment type="caution">
    <text evidence="2">The sequence shown here is derived from an EMBL/GenBank/DDBJ whole genome shotgun (WGS) entry which is preliminary data.</text>
</comment>
<dbReference type="EMBL" id="JAPQKR010000016">
    <property type="protein sequence ID" value="KAJ5190624.1"/>
    <property type="molecule type" value="Genomic_DNA"/>
</dbReference>
<reference evidence="2" key="2">
    <citation type="journal article" date="2023" name="IMA Fungus">
        <title>Comparative genomic study of the Penicillium genus elucidates a diverse pangenome and 15 lateral gene transfer events.</title>
        <authorList>
            <person name="Petersen C."/>
            <person name="Sorensen T."/>
            <person name="Nielsen M.R."/>
            <person name="Sondergaard T.E."/>
            <person name="Sorensen J.L."/>
            <person name="Fitzpatrick D.A."/>
            <person name="Frisvad J.C."/>
            <person name="Nielsen K.L."/>
        </authorList>
    </citation>
    <scope>NUCLEOTIDE SEQUENCE</scope>
    <source>
        <strain evidence="2">IBT 15544</strain>
    </source>
</reference>
<gene>
    <name evidence="2" type="ORF">N7498_009609</name>
</gene>
<dbReference type="PANTHER" id="PTHR21310:SF58">
    <property type="entry name" value="AMINOGLYCOSIDE PHOSPHOTRANSFERASE DOMAIN-CONTAINING PROTEIN"/>
    <property type="match status" value="1"/>
</dbReference>
<dbReference type="Proteomes" id="UP001150904">
    <property type="component" value="Unassembled WGS sequence"/>
</dbReference>
<dbReference type="PANTHER" id="PTHR21310">
    <property type="entry name" value="AMINOGLYCOSIDE PHOSPHOTRANSFERASE-RELATED-RELATED"/>
    <property type="match status" value="1"/>
</dbReference>
<dbReference type="SUPFAM" id="SSF56112">
    <property type="entry name" value="Protein kinase-like (PK-like)"/>
    <property type="match status" value="1"/>
</dbReference>
<dbReference type="Gene3D" id="3.90.1200.10">
    <property type="match status" value="1"/>
</dbReference>
<dbReference type="OrthoDB" id="2906425at2759"/>
<evidence type="ECO:0000313" key="2">
    <source>
        <dbReference type="EMBL" id="KAJ5190624.1"/>
    </source>
</evidence>
<dbReference type="InterPro" id="IPR011009">
    <property type="entry name" value="Kinase-like_dom_sf"/>
</dbReference>
<accession>A0A9W9J6F9</accession>
<dbReference type="RefSeq" id="XP_058303564.1">
    <property type="nucleotide sequence ID" value="XM_058456665.1"/>
</dbReference>